<name>A0A4Y7STR2_COPMI</name>
<evidence type="ECO:0000313" key="3">
    <source>
        <dbReference type="Proteomes" id="UP000298030"/>
    </source>
</evidence>
<keyword evidence="3" id="KW-1185">Reference proteome</keyword>
<protein>
    <submittedName>
        <fullName evidence="2">Uncharacterized protein</fullName>
    </submittedName>
</protein>
<comment type="caution">
    <text evidence="2">The sequence shown here is derived from an EMBL/GenBank/DDBJ whole genome shotgun (WGS) entry which is preliminary data.</text>
</comment>
<dbReference type="AlphaFoldDB" id="A0A4Y7STR2"/>
<evidence type="ECO:0000313" key="2">
    <source>
        <dbReference type="EMBL" id="TEB25253.1"/>
    </source>
</evidence>
<dbReference type="Proteomes" id="UP000298030">
    <property type="component" value="Unassembled WGS sequence"/>
</dbReference>
<gene>
    <name evidence="2" type="ORF">FA13DRAFT_1176003</name>
</gene>
<proteinExistence type="predicted"/>
<dbReference type="EMBL" id="QPFP01000058">
    <property type="protein sequence ID" value="TEB25253.1"/>
    <property type="molecule type" value="Genomic_DNA"/>
</dbReference>
<sequence length="188" mass="20504">MEAPHWTAGQHLSPRAETTLITPVDAEGLPAQTFALFLSHIASSSPHQRFPAPTTHGNECTESTTRRHLKSNWRAEICHSSPEPSSSKAMRRRSDEVEDEAPNALAVRYGSRNLFLSSPILTLTPSEPVSRSLPQGSRSHSIVHLELLCASGGGLGRAEECCFVNSTRRTVKWCSLGEQGFDVGQRGC</sequence>
<reference evidence="2 3" key="1">
    <citation type="journal article" date="2019" name="Nat. Ecol. Evol.">
        <title>Megaphylogeny resolves global patterns of mushroom evolution.</title>
        <authorList>
            <person name="Varga T."/>
            <person name="Krizsan K."/>
            <person name="Foldi C."/>
            <person name="Dima B."/>
            <person name="Sanchez-Garcia M."/>
            <person name="Sanchez-Ramirez S."/>
            <person name="Szollosi G.J."/>
            <person name="Szarkandi J.G."/>
            <person name="Papp V."/>
            <person name="Albert L."/>
            <person name="Andreopoulos W."/>
            <person name="Angelini C."/>
            <person name="Antonin V."/>
            <person name="Barry K.W."/>
            <person name="Bougher N.L."/>
            <person name="Buchanan P."/>
            <person name="Buyck B."/>
            <person name="Bense V."/>
            <person name="Catcheside P."/>
            <person name="Chovatia M."/>
            <person name="Cooper J."/>
            <person name="Damon W."/>
            <person name="Desjardin D."/>
            <person name="Finy P."/>
            <person name="Geml J."/>
            <person name="Haridas S."/>
            <person name="Hughes K."/>
            <person name="Justo A."/>
            <person name="Karasinski D."/>
            <person name="Kautmanova I."/>
            <person name="Kiss B."/>
            <person name="Kocsube S."/>
            <person name="Kotiranta H."/>
            <person name="LaButti K.M."/>
            <person name="Lechner B.E."/>
            <person name="Liimatainen K."/>
            <person name="Lipzen A."/>
            <person name="Lukacs Z."/>
            <person name="Mihaltcheva S."/>
            <person name="Morgado L.N."/>
            <person name="Niskanen T."/>
            <person name="Noordeloos M.E."/>
            <person name="Ohm R.A."/>
            <person name="Ortiz-Santana B."/>
            <person name="Ovrebo C."/>
            <person name="Racz N."/>
            <person name="Riley R."/>
            <person name="Savchenko A."/>
            <person name="Shiryaev A."/>
            <person name="Soop K."/>
            <person name="Spirin V."/>
            <person name="Szebenyi C."/>
            <person name="Tomsovsky M."/>
            <person name="Tulloss R.E."/>
            <person name="Uehling J."/>
            <person name="Grigoriev I.V."/>
            <person name="Vagvolgyi C."/>
            <person name="Papp T."/>
            <person name="Martin F.M."/>
            <person name="Miettinen O."/>
            <person name="Hibbett D.S."/>
            <person name="Nagy L.G."/>
        </authorList>
    </citation>
    <scope>NUCLEOTIDE SEQUENCE [LARGE SCALE GENOMIC DNA]</scope>
    <source>
        <strain evidence="2 3">FP101781</strain>
    </source>
</reference>
<accession>A0A4Y7STR2</accession>
<organism evidence="2 3">
    <name type="scientific">Coprinellus micaceus</name>
    <name type="common">Glistening ink-cap mushroom</name>
    <name type="synonym">Coprinus micaceus</name>
    <dbReference type="NCBI Taxonomy" id="71717"/>
    <lineage>
        <taxon>Eukaryota</taxon>
        <taxon>Fungi</taxon>
        <taxon>Dikarya</taxon>
        <taxon>Basidiomycota</taxon>
        <taxon>Agaricomycotina</taxon>
        <taxon>Agaricomycetes</taxon>
        <taxon>Agaricomycetidae</taxon>
        <taxon>Agaricales</taxon>
        <taxon>Agaricineae</taxon>
        <taxon>Psathyrellaceae</taxon>
        <taxon>Coprinellus</taxon>
    </lineage>
</organism>
<feature type="region of interest" description="Disordered" evidence="1">
    <location>
        <begin position="45"/>
        <end position="65"/>
    </location>
</feature>
<evidence type="ECO:0000256" key="1">
    <source>
        <dbReference type="SAM" id="MobiDB-lite"/>
    </source>
</evidence>